<reference evidence="3 4" key="1">
    <citation type="submission" date="2015-12" db="EMBL/GenBank/DDBJ databases">
        <title>Genome sequence of Tistrella mobilis MCCC 1A02139.</title>
        <authorList>
            <person name="Lu L."/>
            <person name="Lai Q."/>
            <person name="Shao Z."/>
            <person name="Qian P."/>
        </authorList>
    </citation>
    <scope>NUCLEOTIDE SEQUENCE [LARGE SCALE GENOMIC DNA]</scope>
    <source>
        <strain evidence="3 4">MCCC 1A02139</strain>
    </source>
</reference>
<dbReference type="NCBIfam" id="NF037995">
    <property type="entry name" value="TRAP_S1"/>
    <property type="match status" value="1"/>
</dbReference>
<evidence type="ECO:0008006" key="5">
    <source>
        <dbReference type="Google" id="ProtNLM"/>
    </source>
</evidence>
<dbReference type="Pfam" id="PF03480">
    <property type="entry name" value="DctP"/>
    <property type="match status" value="1"/>
</dbReference>
<dbReference type="InterPro" id="IPR038404">
    <property type="entry name" value="TRAP_DctP_sf"/>
</dbReference>
<sequence length="345" mass="37628">MSSWTRRLAGAATFVAAAVALTTGPAAAEDPITLRVAHSYPTRHTGAIAMEYWGKLVDEQSNGRLKFEIYPAEQLAKSSDLLDAAINGISDISYAAPLYVSDRLPLSTVSAIPLVGNQSDPREQGAAYSKLALGTLNEVEYVPQGVRVIQASVTHAYQLMTTKTKILTPDQLKGVKLRSSGGIQERSVEALGAIAVAIPAPDLYPALQRGTVDGSLFNIPTAGGYKLEEQLRYSTSNLNFGLFPTLYVINENVWQKLPKDLQDLLIKTGKEMDDYIQKLYVERAETFAADLKKRGGEVYAIPASGVPVWAGKLKPVQAAWVKDYDGRGLPATRVFHEWEELMTSR</sequence>
<organism evidence="3 4">
    <name type="scientific">Tistrella mobilis</name>
    <dbReference type="NCBI Taxonomy" id="171437"/>
    <lineage>
        <taxon>Bacteria</taxon>
        <taxon>Pseudomonadati</taxon>
        <taxon>Pseudomonadota</taxon>
        <taxon>Alphaproteobacteria</taxon>
        <taxon>Geminicoccales</taxon>
        <taxon>Geminicoccaceae</taxon>
        <taxon>Tistrella</taxon>
    </lineage>
</organism>
<evidence type="ECO:0000313" key="3">
    <source>
        <dbReference type="EMBL" id="KYO49606.1"/>
    </source>
</evidence>
<dbReference type="AlphaFoldDB" id="A0A161QYB8"/>
<evidence type="ECO:0000256" key="2">
    <source>
        <dbReference type="SAM" id="SignalP"/>
    </source>
</evidence>
<dbReference type="Gene3D" id="3.40.190.170">
    <property type="entry name" value="Bacterial extracellular solute-binding protein, family 7"/>
    <property type="match status" value="1"/>
</dbReference>
<dbReference type="PANTHER" id="PTHR33376:SF15">
    <property type="entry name" value="BLL6794 PROTEIN"/>
    <property type="match status" value="1"/>
</dbReference>
<proteinExistence type="predicted"/>
<dbReference type="Proteomes" id="UP000075787">
    <property type="component" value="Unassembled WGS sequence"/>
</dbReference>
<dbReference type="InterPro" id="IPR018389">
    <property type="entry name" value="DctP_fam"/>
</dbReference>
<accession>A0A161QYB8</accession>
<dbReference type="PANTHER" id="PTHR33376">
    <property type="match status" value="1"/>
</dbReference>
<gene>
    <name evidence="3" type="ORF">AUP44_16625</name>
</gene>
<name>A0A161QYB8_9PROT</name>
<evidence type="ECO:0000256" key="1">
    <source>
        <dbReference type="ARBA" id="ARBA00022729"/>
    </source>
</evidence>
<feature type="chain" id="PRO_5007826306" description="C4-dicarboxylate-binding periplasmic protein" evidence="2">
    <location>
        <begin position="29"/>
        <end position="345"/>
    </location>
</feature>
<dbReference type="OrthoDB" id="7822595at2"/>
<feature type="signal peptide" evidence="2">
    <location>
        <begin position="1"/>
        <end position="28"/>
    </location>
</feature>
<protein>
    <recommendedName>
        <fullName evidence="5">C4-dicarboxylate-binding periplasmic protein</fullName>
    </recommendedName>
</protein>
<evidence type="ECO:0000313" key="4">
    <source>
        <dbReference type="Proteomes" id="UP000075787"/>
    </source>
</evidence>
<keyword evidence="1 2" id="KW-0732">Signal</keyword>
<dbReference type="GeneID" id="97239558"/>
<dbReference type="RefSeq" id="WP_062770063.1">
    <property type="nucleotide sequence ID" value="NZ_CP121043.1"/>
</dbReference>
<dbReference type="EMBL" id="LPZR01000224">
    <property type="protein sequence ID" value="KYO49606.1"/>
    <property type="molecule type" value="Genomic_DNA"/>
</dbReference>
<dbReference type="GO" id="GO:0055085">
    <property type="term" value="P:transmembrane transport"/>
    <property type="evidence" value="ECO:0007669"/>
    <property type="project" value="InterPro"/>
</dbReference>
<comment type="caution">
    <text evidence="3">The sequence shown here is derived from an EMBL/GenBank/DDBJ whole genome shotgun (WGS) entry which is preliminary data.</text>
</comment>